<evidence type="ECO:0000313" key="2">
    <source>
        <dbReference type="EMBL" id="EWC85979.1"/>
    </source>
</evidence>
<dbReference type="Proteomes" id="UP000030673">
    <property type="component" value="Unassembled WGS sequence"/>
</dbReference>
<proteinExistence type="predicted"/>
<feature type="transmembrane region" description="Helical" evidence="1">
    <location>
        <begin position="46"/>
        <end position="64"/>
    </location>
</feature>
<keyword evidence="1" id="KW-0472">Membrane</keyword>
<keyword evidence="1" id="KW-0812">Transmembrane</keyword>
<evidence type="ECO:0000313" key="3">
    <source>
        <dbReference type="Proteomes" id="UP000030673"/>
    </source>
</evidence>
<protein>
    <submittedName>
        <fullName evidence="2">Uncharacterized protein</fullName>
    </submittedName>
</protein>
<reference evidence="2 3" key="1">
    <citation type="submission" date="2013-02" db="EMBL/GenBank/DDBJ databases">
        <title>The Genome Sequence of Plasmodium falciparum NF54.</title>
        <authorList>
            <consortium name="The Broad Institute Genome Sequencing Platform"/>
            <consortium name="The Broad Institute Genome Sequencing Center for Infectious Disease"/>
            <person name="Neafsey D."/>
            <person name="Cheeseman I."/>
            <person name="Volkman S."/>
            <person name="Adams J."/>
            <person name="Walker B."/>
            <person name="Young S.K."/>
            <person name="Zeng Q."/>
            <person name="Gargeya S."/>
            <person name="Fitzgerald M."/>
            <person name="Haas B."/>
            <person name="Abouelleil A."/>
            <person name="Alvarado L."/>
            <person name="Arachchi H.M."/>
            <person name="Berlin A.M."/>
            <person name="Chapman S.B."/>
            <person name="Dewar J."/>
            <person name="Goldberg J."/>
            <person name="Griggs A."/>
            <person name="Gujja S."/>
            <person name="Hansen M."/>
            <person name="Howarth C."/>
            <person name="Imamovic A."/>
            <person name="Larimer J."/>
            <person name="McCowan C."/>
            <person name="Murphy C."/>
            <person name="Neiman D."/>
            <person name="Pearson M."/>
            <person name="Priest M."/>
            <person name="Roberts A."/>
            <person name="Saif S."/>
            <person name="Shea T."/>
            <person name="Sisk P."/>
            <person name="Sykes S."/>
            <person name="Wortman J."/>
            <person name="Nusbaum C."/>
            <person name="Birren B."/>
        </authorList>
    </citation>
    <scope>NUCLEOTIDE SEQUENCE [LARGE SCALE GENOMIC DNA]</scope>
    <source>
        <strain evidence="2 3">NF54</strain>
    </source>
</reference>
<organism evidence="2 3">
    <name type="scientific">Plasmodium falciparum (isolate NF54)</name>
    <dbReference type="NCBI Taxonomy" id="5843"/>
    <lineage>
        <taxon>Eukaryota</taxon>
        <taxon>Sar</taxon>
        <taxon>Alveolata</taxon>
        <taxon>Apicomplexa</taxon>
        <taxon>Aconoidasida</taxon>
        <taxon>Haemosporida</taxon>
        <taxon>Plasmodiidae</taxon>
        <taxon>Plasmodium</taxon>
        <taxon>Plasmodium (Laverania)</taxon>
    </lineage>
</organism>
<keyword evidence="1" id="KW-1133">Transmembrane helix</keyword>
<name>W7JY18_PLAFO</name>
<sequence length="87" mass="10877">MFLFNILKEEIKRRIISEQKRMEDNLWNKIQLLKIKQKIYFFKYNIYIYIIRFIFIIIILQTIIKRNEKGFKINSYNTYDVILHGLK</sequence>
<dbReference type="AlphaFoldDB" id="W7JY18"/>
<accession>W7JY18</accession>
<keyword evidence="3" id="KW-1185">Reference proteome</keyword>
<dbReference type="EMBL" id="KE123881">
    <property type="protein sequence ID" value="EWC85979.1"/>
    <property type="molecule type" value="Genomic_DNA"/>
</dbReference>
<gene>
    <name evidence="2" type="ORF">PFNF54_05188</name>
</gene>
<evidence type="ECO:0000256" key="1">
    <source>
        <dbReference type="SAM" id="Phobius"/>
    </source>
</evidence>